<dbReference type="EC" id="4.1.99.3" evidence="5"/>
<dbReference type="PANTHER" id="PTHR11455">
    <property type="entry name" value="CRYPTOCHROME"/>
    <property type="match status" value="1"/>
</dbReference>
<feature type="binding site" evidence="3">
    <location>
        <position position="74"/>
    </location>
    <ligand>
        <name>FAD</name>
        <dbReference type="ChEBI" id="CHEBI:57692"/>
    </ligand>
</feature>
<dbReference type="GO" id="GO:0003677">
    <property type="term" value="F:DNA binding"/>
    <property type="evidence" value="ECO:0007669"/>
    <property type="project" value="TreeGrafter"/>
</dbReference>
<evidence type="ECO:0000256" key="1">
    <source>
        <dbReference type="ARBA" id="ARBA00022630"/>
    </source>
</evidence>
<evidence type="ECO:0000259" key="4">
    <source>
        <dbReference type="Pfam" id="PF03441"/>
    </source>
</evidence>
<dbReference type="GO" id="GO:0071949">
    <property type="term" value="F:FAD binding"/>
    <property type="evidence" value="ECO:0007669"/>
    <property type="project" value="TreeGrafter"/>
</dbReference>
<keyword evidence="2 3" id="KW-0274">FAD</keyword>
<dbReference type="InterPro" id="IPR002081">
    <property type="entry name" value="Cryptochrome/DNA_photolyase_1"/>
</dbReference>
<protein>
    <submittedName>
        <fullName evidence="5">Deoxyribodipyrimidine photo-lyase</fullName>
        <ecNumber evidence="5">4.1.99.3</ecNumber>
    </submittedName>
</protein>
<reference evidence="5" key="1">
    <citation type="submission" date="2022-03" db="EMBL/GenBank/DDBJ databases">
        <title>Genomic Encyclopedia of Type Strains, Phase III (KMG-III): the genomes of soil and plant-associated and newly described type strains.</title>
        <authorList>
            <person name="Whitman W."/>
        </authorList>
    </citation>
    <scope>NUCLEOTIDE SEQUENCE</scope>
    <source>
        <strain evidence="5">ANL 6-2</strain>
    </source>
</reference>
<dbReference type="Proteomes" id="UP001205843">
    <property type="component" value="Unassembled WGS sequence"/>
</dbReference>
<gene>
    <name evidence="5" type="ORF">J2T57_002719</name>
</gene>
<evidence type="ECO:0000256" key="2">
    <source>
        <dbReference type="ARBA" id="ARBA00022827"/>
    </source>
</evidence>
<dbReference type="Pfam" id="PF03441">
    <property type="entry name" value="FAD_binding_7"/>
    <property type="match status" value="1"/>
</dbReference>
<dbReference type="PANTHER" id="PTHR11455:SF9">
    <property type="entry name" value="CRYPTOCHROME CIRCADIAN CLOCK 5 ISOFORM X1"/>
    <property type="match status" value="1"/>
</dbReference>
<dbReference type="InterPro" id="IPR036134">
    <property type="entry name" value="Crypto/Photolyase_FAD-like_sf"/>
</dbReference>
<dbReference type="EMBL" id="JALJXV010000006">
    <property type="protein sequence ID" value="MCP1675569.1"/>
    <property type="molecule type" value="Genomic_DNA"/>
</dbReference>
<keyword evidence="1 3" id="KW-0285">Flavoprotein</keyword>
<feature type="domain" description="Cryptochrome/DNA photolyase FAD-binding" evidence="4">
    <location>
        <begin position="74"/>
        <end position="201"/>
    </location>
</feature>
<dbReference type="Gene3D" id="1.25.40.80">
    <property type="match status" value="1"/>
</dbReference>
<name>A0AAE3G5T6_9GAMM</name>
<keyword evidence="6" id="KW-1185">Reference proteome</keyword>
<dbReference type="GO" id="GO:0003904">
    <property type="term" value="F:deoxyribodipyrimidine photo-lyase activity"/>
    <property type="evidence" value="ECO:0007669"/>
    <property type="project" value="UniProtKB-EC"/>
</dbReference>
<dbReference type="AlphaFoldDB" id="A0AAE3G5T6"/>
<accession>A0AAE3G5T6</accession>
<dbReference type="RefSeq" id="WP_253479132.1">
    <property type="nucleotide sequence ID" value="NZ_JALJXV010000006.1"/>
</dbReference>
<dbReference type="SUPFAM" id="SSF48173">
    <property type="entry name" value="Cryptochrome/photolyase FAD-binding domain"/>
    <property type="match status" value="1"/>
</dbReference>
<dbReference type="Gene3D" id="1.10.579.10">
    <property type="entry name" value="DNA Cyclobutane Dipyrimidine Photolyase, subunit A, domain 3"/>
    <property type="match status" value="1"/>
</dbReference>
<proteinExistence type="predicted"/>
<evidence type="ECO:0000313" key="5">
    <source>
        <dbReference type="EMBL" id="MCP1675569.1"/>
    </source>
</evidence>
<sequence length="406" mass="46186">MDWSAERAAGLTRLQAYLPRAGRDYARLRNHDLGPQHHEHVSQLSPWVRHRLIREEEIIAGVLEHHSAEGAEKFIQEVCWRTYWKGWLELRPWVWQAYRREVALGLAEVDDDTRLSERLNRACQGRTGIDCFDHWIAELRDTGYLHNHARMWFASIWTFTLKLPWALGADHFLRHLLDGDAASNTLSWRWVAGLQTRGKAYLARPDNIARYTEGRFRPGSSELADAAFEVRDMAEMGDPRPLQAATEVASGKRTGLLFTEDELTPELWLGDVAISTALAIDCSADRGPGTVAPLVRDFTRQAIADACRRTTAHWDVDCEQLDAAVAGREVEDWVRRNQLEQVVIPWTPIGPGGDVVEVLAGMLESHGVHVVTPRNRWDELAWPHATHGFFRFRKHIPTLLDALAGR</sequence>
<keyword evidence="5" id="KW-0456">Lyase</keyword>
<evidence type="ECO:0000313" key="6">
    <source>
        <dbReference type="Proteomes" id="UP001205843"/>
    </source>
</evidence>
<dbReference type="InterPro" id="IPR005101">
    <property type="entry name" value="Cryptochr/Photolyase_FAD-bd"/>
</dbReference>
<feature type="binding site" evidence="3">
    <location>
        <begin position="178"/>
        <end position="180"/>
    </location>
    <ligand>
        <name>FAD</name>
        <dbReference type="ChEBI" id="CHEBI:57692"/>
    </ligand>
</feature>
<organism evidence="5 6">
    <name type="scientific">Natronocella acetinitrilica</name>
    <dbReference type="NCBI Taxonomy" id="414046"/>
    <lineage>
        <taxon>Bacteria</taxon>
        <taxon>Pseudomonadati</taxon>
        <taxon>Pseudomonadota</taxon>
        <taxon>Gammaproteobacteria</taxon>
        <taxon>Chromatiales</taxon>
        <taxon>Ectothiorhodospiraceae</taxon>
        <taxon>Natronocella</taxon>
    </lineage>
</organism>
<feature type="binding site" evidence="3">
    <location>
        <position position="25"/>
    </location>
    <ligand>
        <name>FAD</name>
        <dbReference type="ChEBI" id="CHEBI:57692"/>
    </ligand>
</feature>
<comment type="caution">
    <text evidence="5">The sequence shown here is derived from an EMBL/GenBank/DDBJ whole genome shotgun (WGS) entry which is preliminary data.</text>
</comment>
<comment type="cofactor">
    <cofactor evidence="3">
        <name>FAD</name>
        <dbReference type="ChEBI" id="CHEBI:57692"/>
    </cofactor>
    <text evidence="3">Binds 1 FAD per subunit.</text>
</comment>
<evidence type="ECO:0000256" key="3">
    <source>
        <dbReference type="PIRSR" id="PIRSR602081-1"/>
    </source>
</evidence>
<dbReference type="GO" id="GO:0009416">
    <property type="term" value="P:response to light stimulus"/>
    <property type="evidence" value="ECO:0007669"/>
    <property type="project" value="TreeGrafter"/>
</dbReference>